<dbReference type="GO" id="GO:0006979">
    <property type="term" value="P:response to oxidative stress"/>
    <property type="evidence" value="ECO:0007669"/>
    <property type="project" value="InterPro"/>
</dbReference>
<evidence type="ECO:0008006" key="9">
    <source>
        <dbReference type="Google" id="ProtNLM"/>
    </source>
</evidence>
<keyword evidence="8" id="KW-1185">Reference proteome</keyword>
<dbReference type="Gene3D" id="1.10.640.10">
    <property type="entry name" value="Haem peroxidase domain superfamily, animal type"/>
    <property type="match status" value="1"/>
</dbReference>
<dbReference type="AlphaFoldDB" id="A0A409XYR1"/>
<dbReference type="PANTHER" id="PTHR11903:SF37">
    <property type="entry name" value="PSI-PRODUCING OXYGENASE A"/>
    <property type="match status" value="1"/>
</dbReference>
<organism evidence="7 8">
    <name type="scientific">Gymnopilus dilepis</name>
    <dbReference type="NCBI Taxonomy" id="231916"/>
    <lineage>
        <taxon>Eukaryota</taxon>
        <taxon>Fungi</taxon>
        <taxon>Dikarya</taxon>
        <taxon>Basidiomycota</taxon>
        <taxon>Agaricomycotina</taxon>
        <taxon>Agaricomycetes</taxon>
        <taxon>Agaricomycetidae</taxon>
        <taxon>Agaricales</taxon>
        <taxon>Agaricineae</taxon>
        <taxon>Hymenogastraceae</taxon>
        <taxon>Gymnopilus</taxon>
    </lineage>
</organism>
<keyword evidence="1 6" id="KW-0349">Heme</keyword>
<feature type="binding site" description="axial binding residue" evidence="6">
    <location>
        <position position="408"/>
    </location>
    <ligand>
        <name>heme b</name>
        <dbReference type="ChEBI" id="CHEBI:60344"/>
    </ligand>
    <ligandPart>
        <name>Fe</name>
        <dbReference type="ChEBI" id="CHEBI:18248"/>
    </ligandPart>
</feature>
<reference evidence="7 8" key="1">
    <citation type="journal article" date="2018" name="Evol. Lett.">
        <title>Horizontal gene cluster transfer increased hallucinogenic mushroom diversity.</title>
        <authorList>
            <person name="Reynolds H.T."/>
            <person name="Vijayakumar V."/>
            <person name="Gluck-Thaler E."/>
            <person name="Korotkin H.B."/>
            <person name="Matheny P.B."/>
            <person name="Slot J.C."/>
        </authorList>
    </citation>
    <scope>NUCLEOTIDE SEQUENCE [LARGE SCALE GENOMIC DNA]</scope>
    <source>
        <strain evidence="7 8">SRW20</strain>
    </source>
</reference>
<dbReference type="PANTHER" id="PTHR11903">
    <property type="entry name" value="PROSTAGLANDIN G/H SYNTHASE"/>
    <property type="match status" value="1"/>
</dbReference>
<dbReference type="InParanoid" id="A0A409XYR1"/>
<dbReference type="GO" id="GO:0051213">
    <property type="term" value="F:dioxygenase activity"/>
    <property type="evidence" value="ECO:0007669"/>
    <property type="project" value="UniProtKB-KW"/>
</dbReference>
<dbReference type="InterPro" id="IPR036396">
    <property type="entry name" value="Cyt_P450_sf"/>
</dbReference>
<dbReference type="InterPro" id="IPR050783">
    <property type="entry name" value="Oxylipin_biosynth_metab"/>
</dbReference>
<dbReference type="OrthoDB" id="823504at2759"/>
<protein>
    <recommendedName>
        <fullName evidence="9">Linoleate 8R-lipoxygenase</fullName>
    </recommendedName>
</protein>
<dbReference type="InterPro" id="IPR019791">
    <property type="entry name" value="Haem_peroxidase_animal"/>
</dbReference>
<evidence type="ECO:0000256" key="6">
    <source>
        <dbReference type="PIRSR" id="PIRSR619791-2"/>
    </source>
</evidence>
<dbReference type="EMBL" id="NHYE01001406">
    <property type="protein sequence ID" value="PPQ95917.1"/>
    <property type="molecule type" value="Genomic_DNA"/>
</dbReference>
<dbReference type="InterPro" id="IPR034812">
    <property type="entry name" value="Ppo-like_N"/>
</dbReference>
<keyword evidence="3" id="KW-0223">Dioxygenase</keyword>
<dbReference type="Pfam" id="PF03098">
    <property type="entry name" value="An_peroxidase"/>
    <property type="match status" value="1"/>
</dbReference>
<evidence type="ECO:0000256" key="3">
    <source>
        <dbReference type="ARBA" id="ARBA00022964"/>
    </source>
</evidence>
<dbReference type="GO" id="GO:0004601">
    <property type="term" value="F:peroxidase activity"/>
    <property type="evidence" value="ECO:0007669"/>
    <property type="project" value="InterPro"/>
</dbReference>
<dbReference type="CDD" id="cd09817">
    <property type="entry name" value="linoleate_diol_synthase_like"/>
    <property type="match status" value="1"/>
</dbReference>
<dbReference type="GO" id="GO:0005506">
    <property type="term" value="F:iron ion binding"/>
    <property type="evidence" value="ECO:0007669"/>
    <property type="project" value="InterPro"/>
</dbReference>
<dbReference type="SUPFAM" id="SSF48113">
    <property type="entry name" value="Heme-dependent peroxidases"/>
    <property type="match status" value="1"/>
</dbReference>
<sequence>MANITAAQALSFTADALKFSERPLPKAPTGYYDWEVSSDPAAGRKGHSLVSNLIGEVEALKAKGPIKPDPRIVSAFVDTVQNPLAVDDRKGAFADGLGLLARLDPNSDLSKKLNNSVINTLYNTIPHPPASFLSPKYSFRQADGGANNIENHDIGRAGTPYARSVQGKAGLPRSSLPDAGLIFDTILKRKGVSKDVFYPSESESADGICGHVQQLNHSGGMSSLIFAFASIVTHSLFRTDTKNVFINNASSYLDLSPVYGDNQAAQDKVRDKAQGRGLLYPDTFSEERLLFLPPATSVLLVVFSRNHNYIAEKILKINEWKRWSDPPPADAAKRAAQDEEIFQVAKLVNCGHFMSCIMGDYVAGFLGSSEGCNWNMNAFDVINTPDLKVARGQGNHVSVEFNILYRWHATVSQPDEKWTEEIFRDVFGDKPFDQLTLADLKTVAQVFADVPAEPFERTFAGLERGPDGKFSDDDLAEIIHIATQNPANGFRGQGTPPVLRLVEMMGIEQARTWGLCTMNEFRAFLGLKQFESFEEWNPDPQIAGAARRLYGHIDNLELYTGLQAESTMPLTDGSRFACGYTTTRAVLGDAIALVRGDRFCTSDFSPINMTTWGFYDCQRDMNNGGMGGQIPKLIMRHLPRHFPWNSVYSLYPFFTPDHMKESLTRRGLEHKYTFDLPQAAPVPKLLHTLTGIRNAFNDPRRFKIMYEKYGYGSVLMFDDVAQHDRDKTWIMHAWLPDKNAINEHVSFYASTVKAKLQEASWSYNNVPGKYVDIVKGVLYPTAAHVVADRMTGVSLKTKSNPRGLFTELEFFEMLATLFTVTFLAFDKSETRFALEEASVKAGTIIGGLTAKSILEASPSSSPNFLGRVAMGITSYIWPPTDKPWYPFLSRLAASGRPIDEMVGEILGVSVGASTNHAHATINVIDFYLADERKAEREHIIELVRQGDGKRDKDADELLLGYVNEAMRLQPQFEGVSRQAAVDAVIDQGPGLPPLQVKAGDHLRACFRNAHVNPLDFPDPLKVNPRRPASAWASLNGTGFHACPGLNYSQRTTVEVLKIIFSLRNVRRAPGDAGSLKRFSETIHETPTDFFVQRNGTVGFWPGSLHIVWDE</sequence>
<dbReference type="Proteomes" id="UP000284706">
    <property type="component" value="Unassembled WGS sequence"/>
</dbReference>
<comment type="caution">
    <text evidence="7">The sequence shown here is derived from an EMBL/GenBank/DDBJ whole genome shotgun (WGS) entry which is preliminary data.</text>
</comment>
<accession>A0A409XYR1</accession>
<dbReference type="SUPFAM" id="SSF48264">
    <property type="entry name" value="Cytochrome P450"/>
    <property type="match status" value="1"/>
</dbReference>
<gene>
    <name evidence="7" type="ORF">CVT26_016140</name>
</gene>
<dbReference type="GO" id="GO:0006631">
    <property type="term" value="P:fatty acid metabolic process"/>
    <property type="evidence" value="ECO:0007669"/>
    <property type="project" value="UniProtKB-ARBA"/>
</dbReference>
<dbReference type="STRING" id="231916.A0A409XYR1"/>
<dbReference type="GO" id="GO:0004497">
    <property type="term" value="F:monooxygenase activity"/>
    <property type="evidence" value="ECO:0007669"/>
    <property type="project" value="InterPro"/>
</dbReference>
<dbReference type="Gene3D" id="1.10.630.10">
    <property type="entry name" value="Cytochrome P450"/>
    <property type="match status" value="1"/>
</dbReference>
<dbReference type="InterPro" id="IPR037120">
    <property type="entry name" value="Haem_peroxidase_sf_animal"/>
</dbReference>
<dbReference type="PROSITE" id="PS50292">
    <property type="entry name" value="PEROXIDASE_3"/>
    <property type="match status" value="1"/>
</dbReference>
<keyword evidence="5 6" id="KW-0408">Iron</keyword>
<evidence type="ECO:0000256" key="2">
    <source>
        <dbReference type="ARBA" id="ARBA00022723"/>
    </source>
</evidence>
<proteinExistence type="predicted"/>
<dbReference type="PRINTS" id="PR00457">
    <property type="entry name" value="ANPEROXIDASE"/>
</dbReference>
<evidence type="ECO:0000256" key="5">
    <source>
        <dbReference type="ARBA" id="ARBA00023004"/>
    </source>
</evidence>
<evidence type="ECO:0000256" key="4">
    <source>
        <dbReference type="ARBA" id="ARBA00023002"/>
    </source>
</evidence>
<evidence type="ECO:0000313" key="7">
    <source>
        <dbReference type="EMBL" id="PPQ95917.1"/>
    </source>
</evidence>
<dbReference type="InterPro" id="IPR010255">
    <property type="entry name" value="Haem_peroxidase_sf"/>
</dbReference>
<evidence type="ECO:0000256" key="1">
    <source>
        <dbReference type="ARBA" id="ARBA00022617"/>
    </source>
</evidence>
<evidence type="ECO:0000313" key="8">
    <source>
        <dbReference type="Proteomes" id="UP000284706"/>
    </source>
</evidence>
<name>A0A409XYR1_9AGAR</name>
<keyword evidence="4" id="KW-0560">Oxidoreductase</keyword>
<dbReference type="GO" id="GO:0016705">
    <property type="term" value="F:oxidoreductase activity, acting on paired donors, with incorporation or reduction of molecular oxygen"/>
    <property type="evidence" value="ECO:0007669"/>
    <property type="project" value="InterPro"/>
</dbReference>
<keyword evidence="2 6" id="KW-0479">Metal-binding</keyword>
<dbReference type="GO" id="GO:0020037">
    <property type="term" value="F:heme binding"/>
    <property type="evidence" value="ECO:0007669"/>
    <property type="project" value="InterPro"/>
</dbReference>